<protein>
    <submittedName>
        <fullName evidence="1">Uncharacterized protein</fullName>
    </submittedName>
</protein>
<comment type="caution">
    <text evidence="1">The sequence shown here is derived from an EMBL/GenBank/DDBJ whole genome shotgun (WGS) entry which is preliminary data.</text>
</comment>
<name>A0A0F8YRE4_9ZZZZ</name>
<dbReference type="EMBL" id="LAZR01064860">
    <property type="protein sequence ID" value="KKK56704.1"/>
    <property type="molecule type" value="Genomic_DNA"/>
</dbReference>
<reference evidence="1" key="1">
    <citation type="journal article" date="2015" name="Nature">
        <title>Complex archaea that bridge the gap between prokaryotes and eukaryotes.</title>
        <authorList>
            <person name="Spang A."/>
            <person name="Saw J.H."/>
            <person name="Jorgensen S.L."/>
            <person name="Zaremba-Niedzwiedzka K."/>
            <person name="Martijn J."/>
            <person name="Lind A.E."/>
            <person name="van Eijk R."/>
            <person name="Schleper C."/>
            <person name="Guy L."/>
            <person name="Ettema T.J."/>
        </authorList>
    </citation>
    <scope>NUCLEOTIDE SEQUENCE</scope>
</reference>
<organism evidence="1">
    <name type="scientific">marine sediment metagenome</name>
    <dbReference type="NCBI Taxonomy" id="412755"/>
    <lineage>
        <taxon>unclassified sequences</taxon>
        <taxon>metagenomes</taxon>
        <taxon>ecological metagenomes</taxon>
    </lineage>
</organism>
<accession>A0A0F8YRE4</accession>
<feature type="non-terminal residue" evidence="1">
    <location>
        <position position="1"/>
    </location>
</feature>
<proteinExistence type="predicted"/>
<gene>
    <name evidence="1" type="ORF">LCGC14_3061870</name>
</gene>
<sequence length="82" mass="9284">SIKKYLSKSKFDDSTETANSLTKRHCSIKFGPKDIKYIFVKTDADIPDIINFIQVELDQYPGVDQKVLMSRVVSLESLSADL</sequence>
<evidence type="ECO:0000313" key="1">
    <source>
        <dbReference type="EMBL" id="KKK56704.1"/>
    </source>
</evidence>
<dbReference type="AlphaFoldDB" id="A0A0F8YRE4"/>